<sequence>MSGFYGWTDTLKGVYYGPGCAATALPKLIQTLGVKKGLIVTGRSLYSKTDVVSKIEEILKAHDAYAGVFTDIGEHTPVAGINACIKVFQDSGADFLVALGGGSPIDGAKAIRYRIQEQTGAAAPPFQIAIPTTLSAAEYSIGAGYTDESGKKVAVSHQLLAPAGIILDAELTLPTPSRLWLSTGIRAVDHSVENLYRPLVTHPMKILCYAALADFFKYLPISMADPTNVEARQKLLVAAWMSLWPTKREQYSALGLSHSLGHRLGATYGIPHGITSCLTLSPVVALQSRIASPEDKECLANALFYLREPSTGLVDGDILKLSTLIAGLVDKLGLKSTLSEYKVPREDLPKIAQGQADVEELLKGIY</sequence>
<evidence type="ECO:0000313" key="5">
    <source>
        <dbReference type="Proteomes" id="UP001215280"/>
    </source>
</evidence>
<feature type="domain" description="Fe-containing alcohol dehydrogenase-like C-terminal" evidence="3">
    <location>
        <begin position="182"/>
        <end position="354"/>
    </location>
</feature>
<dbReference type="Pfam" id="PF00465">
    <property type="entry name" value="Fe-ADH"/>
    <property type="match status" value="1"/>
</dbReference>
<keyword evidence="5" id="KW-1185">Reference proteome</keyword>
<dbReference type="Proteomes" id="UP001215280">
    <property type="component" value="Unassembled WGS sequence"/>
</dbReference>
<dbReference type="Pfam" id="PF25137">
    <property type="entry name" value="ADH_Fe_C"/>
    <property type="match status" value="1"/>
</dbReference>
<dbReference type="PROSITE" id="PS00060">
    <property type="entry name" value="ADH_IRON_2"/>
    <property type="match status" value="1"/>
</dbReference>
<comment type="caution">
    <text evidence="4">The sequence shown here is derived from an EMBL/GenBank/DDBJ whole genome shotgun (WGS) entry which is preliminary data.</text>
</comment>
<dbReference type="InterPro" id="IPR018211">
    <property type="entry name" value="ADH_Fe_CS"/>
</dbReference>
<protein>
    <submittedName>
        <fullName evidence="4">Alcohol dehydrogenase IV</fullName>
    </submittedName>
</protein>
<reference evidence="4" key="1">
    <citation type="submission" date="2023-03" db="EMBL/GenBank/DDBJ databases">
        <title>Massive genome expansion in bonnet fungi (Mycena s.s.) driven by repeated elements and novel gene families across ecological guilds.</title>
        <authorList>
            <consortium name="Lawrence Berkeley National Laboratory"/>
            <person name="Harder C.B."/>
            <person name="Miyauchi S."/>
            <person name="Viragh M."/>
            <person name="Kuo A."/>
            <person name="Thoen E."/>
            <person name="Andreopoulos B."/>
            <person name="Lu D."/>
            <person name="Skrede I."/>
            <person name="Drula E."/>
            <person name="Henrissat B."/>
            <person name="Morin E."/>
            <person name="Kohler A."/>
            <person name="Barry K."/>
            <person name="LaButti K."/>
            <person name="Morin E."/>
            <person name="Salamov A."/>
            <person name="Lipzen A."/>
            <person name="Mereny Z."/>
            <person name="Hegedus B."/>
            <person name="Baldrian P."/>
            <person name="Stursova M."/>
            <person name="Weitz H."/>
            <person name="Taylor A."/>
            <person name="Grigoriev I.V."/>
            <person name="Nagy L.G."/>
            <person name="Martin F."/>
            <person name="Kauserud H."/>
        </authorList>
    </citation>
    <scope>NUCLEOTIDE SEQUENCE</scope>
    <source>
        <strain evidence="4">CBHHK188m</strain>
    </source>
</reference>
<keyword evidence="1" id="KW-0560">Oxidoreductase</keyword>
<dbReference type="Gene3D" id="1.20.1090.10">
    <property type="entry name" value="Dehydroquinate synthase-like - alpha domain"/>
    <property type="match status" value="1"/>
</dbReference>
<accession>A0AAD7NJE0</accession>
<dbReference type="SUPFAM" id="SSF56796">
    <property type="entry name" value="Dehydroquinate synthase-like"/>
    <property type="match status" value="1"/>
</dbReference>
<evidence type="ECO:0000313" key="4">
    <source>
        <dbReference type="EMBL" id="KAJ7762758.1"/>
    </source>
</evidence>
<feature type="domain" description="Alcohol dehydrogenase iron-type/glycerol dehydrogenase GldA" evidence="2">
    <location>
        <begin position="14"/>
        <end position="168"/>
    </location>
</feature>
<dbReference type="CDD" id="cd08192">
    <property type="entry name" value="MAR-like"/>
    <property type="match status" value="1"/>
</dbReference>
<evidence type="ECO:0000259" key="3">
    <source>
        <dbReference type="Pfam" id="PF25137"/>
    </source>
</evidence>
<dbReference type="InterPro" id="IPR056798">
    <property type="entry name" value="ADH_Fe_C"/>
</dbReference>
<dbReference type="Gene3D" id="3.40.50.1970">
    <property type="match status" value="1"/>
</dbReference>
<evidence type="ECO:0000256" key="1">
    <source>
        <dbReference type="ARBA" id="ARBA00023002"/>
    </source>
</evidence>
<dbReference type="InterPro" id="IPR001670">
    <property type="entry name" value="ADH_Fe/GldA"/>
</dbReference>
<dbReference type="GO" id="GO:0046872">
    <property type="term" value="F:metal ion binding"/>
    <property type="evidence" value="ECO:0007669"/>
    <property type="project" value="InterPro"/>
</dbReference>
<dbReference type="EMBL" id="JARJLG010000042">
    <property type="protein sequence ID" value="KAJ7762758.1"/>
    <property type="molecule type" value="Genomic_DNA"/>
</dbReference>
<dbReference type="InterPro" id="IPR039697">
    <property type="entry name" value="Alcohol_dehydrogenase_Fe"/>
</dbReference>
<gene>
    <name evidence="4" type="ORF">DFH07DRAFT_813356</name>
</gene>
<dbReference type="GO" id="GO:0005739">
    <property type="term" value="C:mitochondrion"/>
    <property type="evidence" value="ECO:0007669"/>
    <property type="project" value="TreeGrafter"/>
</dbReference>
<dbReference type="PANTHER" id="PTHR11496">
    <property type="entry name" value="ALCOHOL DEHYDROGENASE"/>
    <property type="match status" value="1"/>
</dbReference>
<name>A0AAD7NJE0_9AGAR</name>
<organism evidence="4 5">
    <name type="scientific">Mycena maculata</name>
    <dbReference type="NCBI Taxonomy" id="230809"/>
    <lineage>
        <taxon>Eukaryota</taxon>
        <taxon>Fungi</taxon>
        <taxon>Dikarya</taxon>
        <taxon>Basidiomycota</taxon>
        <taxon>Agaricomycotina</taxon>
        <taxon>Agaricomycetes</taxon>
        <taxon>Agaricomycetidae</taxon>
        <taxon>Agaricales</taxon>
        <taxon>Marasmiineae</taxon>
        <taxon>Mycenaceae</taxon>
        <taxon>Mycena</taxon>
    </lineage>
</organism>
<dbReference type="GO" id="GO:0004022">
    <property type="term" value="F:alcohol dehydrogenase (NAD+) activity"/>
    <property type="evidence" value="ECO:0007669"/>
    <property type="project" value="TreeGrafter"/>
</dbReference>
<dbReference type="AlphaFoldDB" id="A0AAD7NJE0"/>
<dbReference type="PANTHER" id="PTHR11496:SF97">
    <property type="entry name" value="ALCOHOL DEHYDROGENASE IRON-TYPE_GLYCEROL DEHYDROGENASE GLDA DOMAIN-CONTAINING PROTEIN"/>
    <property type="match status" value="1"/>
</dbReference>
<proteinExistence type="predicted"/>
<evidence type="ECO:0000259" key="2">
    <source>
        <dbReference type="Pfam" id="PF00465"/>
    </source>
</evidence>